<reference evidence="2 3" key="1">
    <citation type="journal article" date="2019" name="Environ. Microbiol.">
        <title>Species interactions and distinct microbial communities in high Arctic permafrost affected cryosols are associated with the CH4 and CO2 gas fluxes.</title>
        <authorList>
            <person name="Altshuler I."/>
            <person name="Hamel J."/>
            <person name="Turney S."/>
            <person name="Magnuson E."/>
            <person name="Levesque R."/>
            <person name="Greer C."/>
            <person name="Whyte L.G."/>
        </authorList>
    </citation>
    <scope>NUCLEOTIDE SEQUENCE [LARGE SCALE GENOMIC DNA]</scope>
    <source>
        <strain evidence="2 3">E4</strain>
    </source>
</reference>
<dbReference type="Gene3D" id="3.30.420.40">
    <property type="match status" value="2"/>
</dbReference>
<name>A0A502G820_9GAMM</name>
<proteinExistence type="inferred from homology"/>
<dbReference type="PANTHER" id="PTHR18964:SF149">
    <property type="entry name" value="BIFUNCTIONAL UDP-N-ACETYLGLUCOSAMINE 2-EPIMERASE_N-ACETYLMANNOSAMINE KINASE"/>
    <property type="match status" value="1"/>
</dbReference>
<comment type="similarity">
    <text evidence="1">Belongs to the ROK (NagC/XylR) family.</text>
</comment>
<dbReference type="SUPFAM" id="SSF53067">
    <property type="entry name" value="Actin-like ATPase domain"/>
    <property type="match status" value="1"/>
</dbReference>
<dbReference type="SUPFAM" id="SSF46785">
    <property type="entry name" value="Winged helix' DNA-binding domain"/>
    <property type="match status" value="1"/>
</dbReference>
<sequence length="331" mass="35834">MNTPVTRTTREMKKHNVVLVVNALKALNSATKADLSEQTGLSVATCGTVLNHLCLTGEVLSLALDASSGGRPAQRYAYNPDFFSVLSLYVEGNTTSARIAALITSATGTTLEQLDTVFQPLSLAQFFDYIGDIVSRYPNLQAMGIGLPGVIVDGVVASCDIALFNGLPLVQILREKFGLFVQVGNDMNYTAYGFYRSNCPQETGPVAYLLQPEGECTGCGMVINGRVLQGASHFAGEVSHIPLPPADGQMTERLSHIIVTLVAVINPVTVALSGPQLKAQDLADIRRHCQDHIPEQHLPALIYRPSIEQDYLQGIAELTLESYNFHLIFEL</sequence>
<accession>A0A502G820</accession>
<gene>
    <name evidence="2" type="ORF">EAH77_18705</name>
</gene>
<dbReference type="OrthoDB" id="6501901at2"/>
<dbReference type="InterPro" id="IPR036388">
    <property type="entry name" value="WH-like_DNA-bd_sf"/>
</dbReference>
<dbReference type="InterPro" id="IPR000600">
    <property type="entry name" value="ROK"/>
</dbReference>
<dbReference type="Gene3D" id="1.10.10.10">
    <property type="entry name" value="Winged helix-like DNA-binding domain superfamily/Winged helix DNA-binding domain"/>
    <property type="match status" value="1"/>
</dbReference>
<dbReference type="AlphaFoldDB" id="A0A502G820"/>
<dbReference type="PANTHER" id="PTHR18964">
    <property type="entry name" value="ROK (REPRESSOR, ORF, KINASE) FAMILY"/>
    <property type="match status" value="1"/>
</dbReference>
<dbReference type="Pfam" id="PF00480">
    <property type="entry name" value="ROK"/>
    <property type="match status" value="1"/>
</dbReference>
<dbReference type="CDD" id="cd23763">
    <property type="entry name" value="ASKHA_ATPase_ROK"/>
    <property type="match status" value="1"/>
</dbReference>
<evidence type="ECO:0000256" key="1">
    <source>
        <dbReference type="ARBA" id="ARBA00006479"/>
    </source>
</evidence>
<dbReference type="InterPro" id="IPR036390">
    <property type="entry name" value="WH_DNA-bd_sf"/>
</dbReference>
<evidence type="ECO:0000313" key="2">
    <source>
        <dbReference type="EMBL" id="TPG58277.1"/>
    </source>
</evidence>
<dbReference type="Proteomes" id="UP000317663">
    <property type="component" value="Unassembled WGS sequence"/>
</dbReference>
<dbReference type="RefSeq" id="WP_140474318.1">
    <property type="nucleotide sequence ID" value="NZ_RCZD01000011.1"/>
</dbReference>
<dbReference type="InterPro" id="IPR043129">
    <property type="entry name" value="ATPase_NBD"/>
</dbReference>
<keyword evidence="3" id="KW-1185">Reference proteome</keyword>
<dbReference type="EMBL" id="RCZD01000011">
    <property type="protein sequence ID" value="TPG58277.1"/>
    <property type="molecule type" value="Genomic_DNA"/>
</dbReference>
<protein>
    <submittedName>
        <fullName evidence="2">ROK family protein</fullName>
    </submittedName>
</protein>
<organism evidence="2 3">
    <name type="scientific">Ewingella americana</name>
    <dbReference type="NCBI Taxonomy" id="41202"/>
    <lineage>
        <taxon>Bacteria</taxon>
        <taxon>Pseudomonadati</taxon>
        <taxon>Pseudomonadota</taxon>
        <taxon>Gammaproteobacteria</taxon>
        <taxon>Enterobacterales</taxon>
        <taxon>Yersiniaceae</taxon>
        <taxon>Ewingella</taxon>
    </lineage>
</organism>
<comment type="caution">
    <text evidence="2">The sequence shown here is derived from an EMBL/GenBank/DDBJ whole genome shotgun (WGS) entry which is preliminary data.</text>
</comment>
<evidence type="ECO:0000313" key="3">
    <source>
        <dbReference type="Proteomes" id="UP000317663"/>
    </source>
</evidence>